<keyword evidence="3" id="KW-1185">Reference proteome</keyword>
<evidence type="ECO:0000313" key="3">
    <source>
        <dbReference type="Proteomes" id="UP000039865"/>
    </source>
</evidence>
<dbReference type="InterPro" id="IPR001447">
    <property type="entry name" value="Arylamine_N-AcTrfase"/>
</dbReference>
<dbReference type="OrthoDB" id="3349226at2759"/>
<gene>
    <name evidence="2" type="primary">Contig13435.g14335</name>
    <name evidence="2" type="ORF">STYLEM_17173</name>
</gene>
<dbReference type="AlphaFoldDB" id="A0A078B3H5"/>
<dbReference type="InParanoid" id="A0A078B3H5"/>
<dbReference type="EMBL" id="CCKQ01016181">
    <property type="protein sequence ID" value="CDW88058.1"/>
    <property type="molecule type" value="Genomic_DNA"/>
</dbReference>
<dbReference type="PANTHER" id="PTHR11786:SF0">
    <property type="entry name" value="ARYLAMINE N-ACETYLTRANSFERASE 4-RELATED"/>
    <property type="match status" value="1"/>
</dbReference>
<dbReference type="Pfam" id="PF00797">
    <property type="entry name" value="Acetyltransf_2"/>
    <property type="match status" value="1"/>
</dbReference>
<evidence type="ECO:0000313" key="2">
    <source>
        <dbReference type="EMBL" id="CDW88058.1"/>
    </source>
</evidence>
<dbReference type="Proteomes" id="UP000039865">
    <property type="component" value="Unassembled WGS sequence"/>
</dbReference>
<accession>A0A078B3H5</accession>
<name>A0A078B3H5_STYLE</name>
<dbReference type="OMA" id="HHIDENW"/>
<dbReference type="InterPro" id="IPR038765">
    <property type="entry name" value="Papain-like_cys_pep_sf"/>
</dbReference>
<evidence type="ECO:0000256" key="1">
    <source>
        <dbReference type="ARBA" id="ARBA00006547"/>
    </source>
</evidence>
<comment type="similarity">
    <text evidence="1">Belongs to the arylamine N-acetyltransferase family.</text>
</comment>
<dbReference type="SUPFAM" id="SSF54001">
    <property type="entry name" value="Cysteine proteinases"/>
    <property type="match status" value="1"/>
</dbReference>
<keyword evidence="2" id="KW-0378">Hydrolase</keyword>
<proteinExistence type="inferred from homology"/>
<protein>
    <submittedName>
        <fullName evidence="2">Inosine-uridine nucleoside n-ribohydrolase</fullName>
    </submittedName>
</protein>
<reference evidence="2 3" key="1">
    <citation type="submission" date="2014-06" db="EMBL/GenBank/DDBJ databases">
        <authorList>
            <person name="Swart Estienne"/>
        </authorList>
    </citation>
    <scope>NUCLEOTIDE SEQUENCE [LARGE SCALE GENOMIC DNA]</scope>
    <source>
        <strain evidence="2 3">130c</strain>
    </source>
</reference>
<dbReference type="GO" id="GO:0016407">
    <property type="term" value="F:acetyltransferase activity"/>
    <property type="evidence" value="ECO:0007669"/>
    <property type="project" value="InterPro"/>
</dbReference>
<dbReference type="Gene3D" id="3.30.2140.20">
    <property type="match status" value="1"/>
</dbReference>
<organism evidence="2 3">
    <name type="scientific">Stylonychia lemnae</name>
    <name type="common">Ciliate</name>
    <dbReference type="NCBI Taxonomy" id="5949"/>
    <lineage>
        <taxon>Eukaryota</taxon>
        <taxon>Sar</taxon>
        <taxon>Alveolata</taxon>
        <taxon>Ciliophora</taxon>
        <taxon>Intramacronucleata</taxon>
        <taxon>Spirotrichea</taxon>
        <taxon>Stichotrichia</taxon>
        <taxon>Sporadotrichida</taxon>
        <taxon>Oxytrichidae</taxon>
        <taxon>Stylonychinae</taxon>
        <taxon>Stylonychia</taxon>
    </lineage>
</organism>
<dbReference type="InterPro" id="IPR053710">
    <property type="entry name" value="Arylamine_NAT_domain_sf"/>
</dbReference>
<dbReference type="GO" id="GO:0016787">
    <property type="term" value="F:hydrolase activity"/>
    <property type="evidence" value="ECO:0007669"/>
    <property type="project" value="UniProtKB-KW"/>
</dbReference>
<sequence>MYYQVDETNDYYKSGGVKVIVNVDQKLIRDTVIDCLGSLYLKPDAYTEERFYYQSTLQIYLEALGIPNYMKISPSVETLFFIHNKHIMTIPYQNIHFHLKDRQPYSFYFRELVDRIVVQKNGGLCYEQCALMYHVYKTIGFDVKILFATVTKGHEHTFNPYEFQSHAFLMIKVDGQEYLVDGWFGSEAPCYPLAIDLGKDEQIIQINKYIKFCLVRYENYYELKQWYGNYWERQYVFFRPLVFKDIVEIYDQYLRNIYQEYYSPIRDKYMLIGKSSQYGFFQAFMIPSAYQFVAYNVSFIHGVAYYKKYENLEKFKDEVYWESGIIIPDFYYIKTDSQIEK</sequence>
<dbReference type="PANTHER" id="PTHR11786">
    <property type="entry name" value="N-HYDROXYARYLAMINE O-ACETYLTRANSFERASE"/>
    <property type="match status" value="1"/>
</dbReference>